<evidence type="ECO:0000313" key="5">
    <source>
        <dbReference type="EMBL" id="PZX10928.1"/>
    </source>
</evidence>
<comment type="catalytic activity">
    <reaction evidence="3">
        <text>uridine + phosphate = alpha-D-ribose 1-phosphate + uracil</text>
        <dbReference type="Rhea" id="RHEA:24388"/>
        <dbReference type="ChEBI" id="CHEBI:16704"/>
        <dbReference type="ChEBI" id="CHEBI:17568"/>
        <dbReference type="ChEBI" id="CHEBI:43474"/>
        <dbReference type="ChEBI" id="CHEBI:57720"/>
        <dbReference type="EC" id="2.4.2.3"/>
    </reaction>
</comment>
<dbReference type="SUPFAM" id="SSF53167">
    <property type="entry name" value="Purine and uridine phosphorylases"/>
    <property type="match status" value="1"/>
</dbReference>
<comment type="caution">
    <text evidence="5">The sequence shown here is derived from an EMBL/GenBank/DDBJ whole genome shotgun (WGS) entry which is preliminary data.</text>
</comment>
<reference evidence="5 6" key="1">
    <citation type="submission" date="2018-06" db="EMBL/GenBank/DDBJ databases">
        <title>Genomic Encyclopedia of Archaeal and Bacterial Type Strains, Phase II (KMG-II): from individual species to whole genera.</title>
        <authorList>
            <person name="Goeker M."/>
        </authorList>
    </citation>
    <scope>NUCLEOTIDE SEQUENCE [LARGE SCALE GENOMIC DNA]</scope>
    <source>
        <strain evidence="5 6">DSM 6779</strain>
    </source>
</reference>
<protein>
    <recommendedName>
        <fullName evidence="2">Uridine phosphorylase</fullName>
        <ecNumber evidence="1">2.4.2.3</ecNumber>
    </recommendedName>
</protein>
<dbReference type="EC" id="2.4.2.3" evidence="1"/>
<dbReference type="GO" id="GO:0006152">
    <property type="term" value="P:purine nucleoside catabolic process"/>
    <property type="evidence" value="ECO:0007669"/>
    <property type="project" value="TreeGrafter"/>
</dbReference>
<accession>A0A2W7MSJ8</accession>
<dbReference type="OrthoDB" id="9772602at2"/>
<dbReference type="Pfam" id="PF01048">
    <property type="entry name" value="PNP_UDP_1"/>
    <property type="match status" value="1"/>
</dbReference>
<gene>
    <name evidence="5" type="ORF">LX69_03249</name>
</gene>
<evidence type="ECO:0000256" key="2">
    <source>
        <dbReference type="ARBA" id="ARBA00021980"/>
    </source>
</evidence>
<evidence type="ECO:0000256" key="3">
    <source>
        <dbReference type="ARBA" id="ARBA00048447"/>
    </source>
</evidence>
<dbReference type="CDD" id="cd00436">
    <property type="entry name" value="UP_TbUP-like"/>
    <property type="match status" value="1"/>
</dbReference>
<evidence type="ECO:0000256" key="1">
    <source>
        <dbReference type="ARBA" id="ARBA00011888"/>
    </source>
</evidence>
<dbReference type="GO" id="GO:0004731">
    <property type="term" value="F:purine-nucleoside phosphorylase activity"/>
    <property type="evidence" value="ECO:0007669"/>
    <property type="project" value="TreeGrafter"/>
</dbReference>
<dbReference type="EMBL" id="QKZK01000045">
    <property type="protein sequence ID" value="PZX10928.1"/>
    <property type="molecule type" value="Genomic_DNA"/>
</dbReference>
<dbReference type="GO" id="GO:0005829">
    <property type="term" value="C:cytosol"/>
    <property type="evidence" value="ECO:0007669"/>
    <property type="project" value="TreeGrafter"/>
</dbReference>
<dbReference type="PANTHER" id="PTHR43691">
    <property type="entry name" value="URIDINE PHOSPHORYLASE"/>
    <property type="match status" value="1"/>
</dbReference>
<name>A0A2W7MSJ8_9BACT</name>
<dbReference type="Gene3D" id="3.40.50.1580">
    <property type="entry name" value="Nucleoside phosphorylase domain"/>
    <property type="match status" value="1"/>
</dbReference>
<dbReference type="Proteomes" id="UP000249239">
    <property type="component" value="Unassembled WGS sequence"/>
</dbReference>
<dbReference type="GO" id="GO:0004850">
    <property type="term" value="F:uridine phosphorylase activity"/>
    <property type="evidence" value="ECO:0007669"/>
    <property type="project" value="UniProtKB-EC"/>
</dbReference>
<proteinExistence type="predicted"/>
<dbReference type="InterPro" id="IPR000845">
    <property type="entry name" value="Nucleoside_phosphorylase_d"/>
</dbReference>
<evidence type="ECO:0000313" key="6">
    <source>
        <dbReference type="Proteomes" id="UP000249239"/>
    </source>
</evidence>
<feature type="domain" description="Nucleoside phosphorylase" evidence="4">
    <location>
        <begin position="32"/>
        <end position="280"/>
    </location>
</feature>
<keyword evidence="6" id="KW-1185">Reference proteome</keyword>
<organism evidence="5 6">
    <name type="scientific">Breznakibacter xylanolyticus</name>
    <dbReference type="NCBI Taxonomy" id="990"/>
    <lineage>
        <taxon>Bacteria</taxon>
        <taxon>Pseudomonadati</taxon>
        <taxon>Bacteroidota</taxon>
        <taxon>Bacteroidia</taxon>
        <taxon>Marinilabiliales</taxon>
        <taxon>Marinilabiliaceae</taxon>
        <taxon>Breznakibacter</taxon>
    </lineage>
</organism>
<sequence length="296" mass="32447">MSNYIEASELIINPDGSVFHLHLKPGDIADTVILVGDPGRVDLIGGMFDRVELTRKNREFYSKTGVVNGKRLSVVATGIGTDNIDIVLNELDALVNVDFDSRSVKATRQSLQLVRIGTSGSLQRDIPVDSWLISTQAIGFDGLLNFYGNSQRVMDLEFEAAFTSHLNWAPRLAKPYVVNASEQLLNKLMVPEMVPGVTISAPGFYGPQGRVIRLPLNDPDINEKITSFRHGQLRVTNYEMECSAIYGLAALMGHQAVTVCAIIANRLAGTYSEDYHPVVEKLAATVINRLTSSPVM</sequence>
<evidence type="ECO:0000259" key="4">
    <source>
        <dbReference type="Pfam" id="PF01048"/>
    </source>
</evidence>
<dbReference type="PANTHER" id="PTHR43691:SF11">
    <property type="entry name" value="FI09636P-RELATED"/>
    <property type="match status" value="1"/>
</dbReference>
<dbReference type="RefSeq" id="WP_111447036.1">
    <property type="nucleotide sequence ID" value="NZ_QKZK01000045.1"/>
</dbReference>
<dbReference type="AlphaFoldDB" id="A0A2W7MSJ8"/>
<dbReference type="InterPro" id="IPR035994">
    <property type="entry name" value="Nucleoside_phosphorylase_sf"/>
</dbReference>